<accession>A0AB73T700</accession>
<comment type="caution">
    <text evidence="5">The sequence shown here is derived from an EMBL/GenBank/DDBJ whole genome shotgun (WGS) entry which is preliminary data.</text>
</comment>
<dbReference type="Gene3D" id="1.10.260.40">
    <property type="entry name" value="lambda repressor-like DNA-binding domains"/>
    <property type="match status" value="1"/>
</dbReference>
<protein>
    <submittedName>
        <fullName evidence="5">LacI family transcriptional regulator</fullName>
    </submittedName>
</protein>
<keyword evidence="1" id="KW-0805">Transcription regulation</keyword>
<dbReference type="InterPro" id="IPR010982">
    <property type="entry name" value="Lambda_DNA-bd_dom_sf"/>
</dbReference>
<dbReference type="InterPro" id="IPR000843">
    <property type="entry name" value="HTH_LacI"/>
</dbReference>
<keyword evidence="6" id="KW-1185">Reference proteome</keyword>
<keyword evidence="3" id="KW-0804">Transcription</keyword>
<dbReference type="CDD" id="cd01392">
    <property type="entry name" value="HTH_LacI"/>
    <property type="match status" value="1"/>
</dbReference>
<evidence type="ECO:0000313" key="6">
    <source>
        <dbReference type="Proteomes" id="UP000245412"/>
    </source>
</evidence>
<dbReference type="SMART" id="SM00354">
    <property type="entry name" value="HTH_LACI"/>
    <property type="match status" value="1"/>
</dbReference>
<gene>
    <name evidence="5" type="ORF">C7383_103206</name>
</gene>
<dbReference type="InterPro" id="IPR046335">
    <property type="entry name" value="LacI/GalR-like_sensor"/>
</dbReference>
<dbReference type="Proteomes" id="UP000245412">
    <property type="component" value="Unassembled WGS sequence"/>
</dbReference>
<dbReference type="EMBL" id="QGGY01000003">
    <property type="protein sequence ID" value="PWJ77362.1"/>
    <property type="molecule type" value="Genomic_DNA"/>
</dbReference>
<dbReference type="Pfam" id="PF13377">
    <property type="entry name" value="Peripla_BP_3"/>
    <property type="match status" value="1"/>
</dbReference>
<evidence type="ECO:0000256" key="1">
    <source>
        <dbReference type="ARBA" id="ARBA00023015"/>
    </source>
</evidence>
<dbReference type="PROSITE" id="PS50932">
    <property type="entry name" value="HTH_LACI_2"/>
    <property type="match status" value="1"/>
</dbReference>
<dbReference type="CDD" id="cd06267">
    <property type="entry name" value="PBP1_LacI_sugar_binding-like"/>
    <property type="match status" value="1"/>
</dbReference>
<dbReference type="SUPFAM" id="SSF47413">
    <property type="entry name" value="lambda repressor-like DNA-binding domains"/>
    <property type="match status" value="1"/>
</dbReference>
<organism evidence="5 6">
    <name type="scientific">Murimonas intestini</name>
    <dbReference type="NCBI Taxonomy" id="1337051"/>
    <lineage>
        <taxon>Bacteria</taxon>
        <taxon>Bacillati</taxon>
        <taxon>Bacillota</taxon>
        <taxon>Clostridia</taxon>
        <taxon>Lachnospirales</taxon>
        <taxon>Lachnospiraceae</taxon>
        <taxon>Murimonas</taxon>
    </lineage>
</organism>
<dbReference type="AlphaFoldDB" id="A0AB73T700"/>
<sequence length="333" mass="36561">MKVTITDIAKDTGLALSTISRYLNHKKVQPENQVLIEASIKKLGYTPNRIAQGLRSKSSRSVALLIPFYSNYFWGHSVSYVTSALWEKGYTCTVHTYLPETDKQLKTIQLLISKKIGGVIAVSGSLSQEALNRLEDNGVPIVLLDQVLSSLSVDYVTSDNYQGGYMAGSYLAGKGHKKIGFIASEPGTYTICQRTRGFLDALQDHQIPSIPQYYSYQTSAYPAAEAQLQHLLSLKEPPTALFFCYYESCLSGISELAKYNISVPEKISIIGFDDDPLFSSLAPSITVIAQDFLTIGKEATKILLSRISGEDSSPGKKVLVPVRLIERESVAAI</sequence>
<proteinExistence type="predicted"/>
<evidence type="ECO:0000313" key="5">
    <source>
        <dbReference type="EMBL" id="PWJ77362.1"/>
    </source>
</evidence>
<dbReference type="PANTHER" id="PTHR30146:SF109">
    <property type="entry name" value="HTH-TYPE TRANSCRIPTIONAL REGULATOR GALS"/>
    <property type="match status" value="1"/>
</dbReference>
<evidence type="ECO:0000256" key="2">
    <source>
        <dbReference type="ARBA" id="ARBA00023125"/>
    </source>
</evidence>
<keyword evidence="2" id="KW-0238">DNA-binding</keyword>
<dbReference type="SUPFAM" id="SSF53822">
    <property type="entry name" value="Periplasmic binding protein-like I"/>
    <property type="match status" value="1"/>
</dbReference>
<name>A0AB73T700_9FIRM</name>
<dbReference type="GO" id="GO:0003700">
    <property type="term" value="F:DNA-binding transcription factor activity"/>
    <property type="evidence" value="ECO:0007669"/>
    <property type="project" value="TreeGrafter"/>
</dbReference>
<dbReference type="InterPro" id="IPR028082">
    <property type="entry name" value="Peripla_BP_I"/>
</dbReference>
<evidence type="ECO:0000259" key="4">
    <source>
        <dbReference type="PROSITE" id="PS50932"/>
    </source>
</evidence>
<dbReference type="PANTHER" id="PTHR30146">
    <property type="entry name" value="LACI-RELATED TRANSCRIPTIONAL REPRESSOR"/>
    <property type="match status" value="1"/>
</dbReference>
<dbReference type="Gene3D" id="3.40.50.2300">
    <property type="match status" value="2"/>
</dbReference>
<dbReference type="GO" id="GO:0000976">
    <property type="term" value="F:transcription cis-regulatory region binding"/>
    <property type="evidence" value="ECO:0007669"/>
    <property type="project" value="TreeGrafter"/>
</dbReference>
<dbReference type="RefSeq" id="WP_109625465.1">
    <property type="nucleotide sequence ID" value="NZ_CABJAT010000007.1"/>
</dbReference>
<feature type="domain" description="HTH lacI-type" evidence="4">
    <location>
        <begin position="3"/>
        <end position="56"/>
    </location>
</feature>
<evidence type="ECO:0000256" key="3">
    <source>
        <dbReference type="ARBA" id="ARBA00023163"/>
    </source>
</evidence>
<dbReference type="Pfam" id="PF00356">
    <property type="entry name" value="LacI"/>
    <property type="match status" value="1"/>
</dbReference>
<reference evidence="5 6" key="1">
    <citation type="submission" date="2018-05" db="EMBL/GenBank/DDBJ databases">
        <authorList>
            <person name="Goeker M."/>
            <person name="Huntemann M."/>
            <person name="Clum A."/>
            <person name="Pillay M."/>
            <person name="Palaniappan K."/>
            <person name="Varghese N."/>
            <person name="Mikhailova N."/>
            <person name="Stamatis D."/>
            <person name="Reddy T."/>
            <person name="Daum C."/>
            <person name="Shapiro N."/>
            <person name="Ivanova N."/>
            <person name="Kyrpides N."/>
            <person name="Woyke T."/>
        </authorList>
    </citation>
    <scope>NUCLEOTIDE SEQUENCE [LARGE SCALE GENOMIC DNA]</scope>
    <source>
        <strain evidence="5 6">DSM 26524</strain>
    </source>
</reference>